<dbReference type="Proteomes" id="UP001589610">
    <property type="component" value="Unassembled WGS sequence"/>
</dbReference>
<accession>A0ABV5TRA8</accession>
<evidence type="ECO:0000313" key="3">
    <source>
        <dbReference type="Proteomes" id="UP001589610"/>
    </source>
</evidence>
<dbReference type="RefSeq" id="WP_386162814.1">
    <property type="nucleotide sequence ID" value="NZ_JBHMBS010000037.1"/>
</dbReference>
<sequence>MSDASGKAISNAAGKQYRGEAVAGPGGVMTDEAGVITGDLTVAITLSNDQTQAQVRVQYTGAEEWYTMTGSPVPLAGRTAQAVRSAIVRAVRDRLPEELPDKAGNR</sequence>
<reference evidence="2 3" key="1">
    <citation type="submission" date="2024-09" db="EMBL/GenBank/DDBJ databases">
        <authorList>
            <person name="Sun Q."/>
            <person name="Mori K."/>
        </authorList>
    </citation>
    <scope>NUCLEOTIDE SEQUENCE [LARGE SCALE GENOMIC DNA]</scope>
    <source>
        <strain evidence="2 3">JCM 3028</strain>
    </source>
</reference>
<comment type="caution">
    <text evidence="2">The sequence shown here is derived from an EMBL/GenBank/DDBJ whole genome shotgun (WGS) entry which is preliminary data.</text>
</comment>
<evidence type="ECO:0000313" key="2">
    <source>
        <dbReference type="EMBL" id="MFB9681664.1"/>
    </source>
</evidence>
<proteinExistence type="predicted"/>
<name>A0ABV5TRA8_9ACTN</name>
<gene>
    <name evidence="2" type="ORF">ACFFRH_39820</name>
</gene>
<dbReference type="EMBL" id="JBHMBS010000037">
    <property type="protein sequence ID" value="MFB9681664.1"/>
    <property type="molecule type" value="Genomic_DNA"/>
</dbReference>
<organism evidence="2 3">
    <name type="scientific">Streptosporangium vulgare</name>
    <dbReference type="NCBI Taxonomy" id="46190"/>
    <lineage>
        <taxon>Bacteria</taxon>
        <taxon>Bacillati</taxon>
        <taxon>Actinomycetota</taxon>
        <taxon>Actinomycetes</taxon>
        <taxon>Streptosporangiales</taxon>
        <taxon>Streptosporangiaceae</taxon>
        <taxon>Streptosporangium</taxon>
    </lineage>
</organism>
<feature type="region of interest" description="Disordered" evidence="1">
    <location>
        <begin position="1"/>
        <end position="24"/>
    </location>
</feature>
<protein>
    <submittedName>
        <fullName evidence="2">Uncharacterized protein</fullName>
    </submittedName>
</protein>
<evidence type="ECO:0000256" key="1">
    <source>
        <dbReference type="SAM" id="MobiDB-lite"/>
    </source>
</evidence>
<keyword evidence="3" id="KW-1185">Reference proteome</keyword>